<sequence length="207" mass="24038">MQHFWVTKKTVQRKLGSKEDEHIISSDSELDAKIEIFKSINETTSELSRIIDLYQERLCVLSQEECVFGRFLKEAGKRSKTTALSITNTGKSVTYCGQQRMCVRVPLLRLQHEVNIYRNRAITDTQSTISAMERERTEYRAALEWMKSSSSELDPDTGRGVDKFRTAQSHVRGAKQIFDTLSMDSIQKVHYFLFPQYIAIKIIFNWQ</sequence>
<accession>A0A1I8Q200</accession>
<feature type="domain" description="AH" evidence="1">
    <location>
        <begin position="25"/>
        <end position="192"/>
    </location>
</feature>
<dbReference type="Gene3D" id="1.20.1270.60">
    <property type="entry name" value="Arfaptin homology (AH) domain/BAR domain"/>
    <property type="match status" value="1"/>
</dbReference>
<dbReference type="SUPFAM" id="SSF103657">
    <property type="entry name" value="BAR/IMD domain-like"/>
    <property type="match status" value="1"/>
</dbReference>
<dbReference type="InterPro" id="IPR027267">
    <property type="entry name" value="AH/BAR_dom_sf"/>
</dbReference>
<dbReference type="FunFam" id="1.20.1270.60:FF:000068">
    <property type="entry name" value="Islet cell autoantigen"/>
    <property type="match status" value="1"/>
</dbReference>
<protein>
    <recommendedName>
        <fullName evidence="1">AH domain-containing protein</fullName>
    </recommendedName>
</protein>
<reference evidence="2" key="1">
    <citation type="submission" date="2020-05" db="UniProtKB">
        <authorList>
            <consortium name="EnsemblMetazoa"/>
        </authorList>
    </citation>
    <scope>IDENTIFICATION</scope>
    <source>
        <strain evidence="2">USDA</strain>
    </source>
</reference>
<dbReference type="GO" id="GO:0051049">
    <property type="term" value="P:regulation of transport"/>
    <property type="evidence" value="ECO:0007669"/>
    <property type="project" value="TreeGrafter"/>
</dbReference>
<evidence type="ECO:0000313" key="3">
    <source>
        <dbReference type="Proteomes" id="UP000095300"/>
    </source>
</evidence>
<dbReference type="Pfam" id="PF06456">
    <property type="entry name" value="Arfaptin"/>
    <property type="match status" value="1"/>
</dbReference>
<keyword evidence="3" id="KW-1185">Reference proteome</keyword>
<dbReference type="AlphaFoldDB" id="A0A1I8Q200"/>
<organism evidence="2 3">
    <name type="scientific">Stomoxys calcitrans</name>
    <name type="common">Stable fly</name>
    <name type="synonym">Conops calcitrans</name>
    <dbReference type="NCBI Taxonomy" id="35570"/>
    <lineage>
        <taxon>Eukaryota</taxon>
        <taxon>Metazoa</taxon>
        <taxon>Ecdysozoa</taxon>
        <taxon>Arthropoda</taxon>
        <taxon>Hexapoda</taxon>
        <taxon>Insecta</taxon>
        <taxon>Pterygota</taxon>
        <taxon>Neoptera</taxon>
        <taxon>Endopterygota</taxon>
        <taxon>Diptera</taxon>
        <taxon>Brachycera</taxon>
        <taxon>Muscomorpha</taxon>
        <taxon>Muscoidea</taxon>
        <taxon>Muscidae</taxon>
        <taxon>Stomoxys</taxon>
    </lineage>
</organism>
<dbReference type="Proteomes" id="UP000095300">
    <property type="component" value="Unassembled WGS sequence"/>
</dbReference>
<dbReference type="SMART" id="SM01015">
    <property type="entry name" value="Arfaptin"/>
    <property type="match status" value="1"/>
</dbReference>
<proteinExistence type="predicted"/>
<dbReference type="PROSITE" id="PS50870">
    <property type="entry name" value="AH"/>
    <property type="match status" value="1"/>
</dbReference>
<dbReference type="InterPro" id="IPR024114">
    <property type="entry name" value="Islet_autoAg_Ica1/Ica1-like"/>
</dbReference>
<dbReference type="PANTHER" id="PTHR10164:SF4">
    <property type="entry name" value="GH23156P"/>
    <property type="match status" value="1"/>
</dbReference>
<dbReference type="InterPro" id="IPR010504">
    <property type="entry name" value="AH_dom"/>
</dbReference>
<dbReference type="STRING" id="35570.A0A1I8Q200"/>
<dbReference type="GO" id="GO:0019904">
    <property type="term" value="F:protein domain specific binding"/>
    <property type="evidence" value="ECO:0007669"/>
    <property type="project" value="InterPro"/>
</dbReference>
<evidence type="ECO:0000259" key="1">
    <source>
        <dbReference type="PROSITE" id="PS50870"/>
    </source>
</evidence>
<gene>
    <name evidence="2" type="primary">106090919</name>
</gene>
<dbReference type="PANTHER" id="PTHR10164">
    <property type="entry name" value="ISLET CELL AUTOANTIGEN 1"/>
    <property type="match status" value="1"/>
</dbReference>
<name>A0A1I8Q200_STOCA</name>
<evidence type="ECO:0000313" key="2">
    <source>
        <dbReference type="EnsemblMetazoa" id="SCAU013147-PA"/>
    </source>
</evidence>
<dbReference type="VEuPathDB" id="VectorBase:SCAU013147"/>
<dbReference type="GO" id="GO:0005794">
    <property type="term" value="C:Golgi apparatus"/>
    <property type="evidence" value="ECO:0007669"/>
    <property type="project" value="TreeGrafter"/>
</dbReference>
<dbReference type="EnsemblMetazoa" id="SCAU013147-RA">
    <property type="protein sequence ID" value="SCAU013147-PA"/>
    <property type="gene ID" value="SCAU013147"/>
</dbReference>